<proteinExistence type="predicted"/>
<protein>
    <submittedName>
        <fullName evidence="1">Uncharacterized protein</fullName>
    </submittedName>
</protein>
<dbReference type="EMBL" id="VSSQ01021625">
    <property type="protein sequence ID" value="MPM67326.1"/>
    <property type="molecule type" value="Genomic_DNA"/>
</dbReference>
<name>A0A645BPL6_9ZZZZ</name>
<accession>A0A645BPL6</accession>
<dbReference type="AlphaFoldDB" id="A0A645BPL6"/>
<gene>
    <name evidence="1" type="ORF">SDC9_114248</name>
</gene>
<sequence>MGDSAGHGADYFQTLLMIFHALVLIDQLQGTVEFLQITVFPFHLFLPLSRCIEKYDQADEDQCYGNDQCGDTGEHAPQRLYDIAVIDDCIYDKKACIDICRYIDTEFSGGRRSLVVQPVSHETLAAFLPFPLMGEYFLNLAAITVPALVQVFID</sequence>
<evidence type="ECO:0000313" key="1">
    <source>
        <dbReference type="EMBL" id="MPM67326.1"/>
    </source>
</evidence>
<reference evidence="1" key="1">
    <citation type="submission" date="2019-08" db="EMBL/GenBank/DDBJ databases">
        <authorList>
            <person name="Kucharzyk K."/>
            <person name="Murdoch R.W."/>
            <person name="Higgins S."/>
            <person name="Loffler F."/>
        </authorList>
    </citation>
    <scope>NUCLEOTIDE SEQUENCE</scope>
</reference>
<organism evidence="1">
    <name type="scientific">bioreactor metagenome</name>
    <dbReference type="NCBI Taxonomy" id="1076179"/>
    <lineage>
        <taxon>unclassified sequences</taxon>
        <taxon>metagenomes</taxon>
        <taxon>ecological metagenomes</taxon>
    </lineage>
</organism>
<comment type="caution">
    <text evidence="1">The sequence shown here is derived from an EMBL/GenBank/DDBJ whole genome shotgun (WGS) entry which is preliminary data.</text>
</comment>